<name>A0A6F9DE23_9ASCI</name>
<feature type="signal peptide" evidence="2">
    <location>
        <begin position="1"/>
        <end position="28"/>
    </location>
</feature>
<dbReference type="PANTHER" id="PTHR44279">
    <property type="entry name" value="HYDROXYSTEROID (11-BETA) DEHYDROGENASE 1-LIKE B-RELATED"/>
    <property type="match status" value="1"/>
</dbReference>
<dbReference type="InterPro" id="IPR002347">
    <property type="entry name" value="SDR_fam"/>
</dbReference>
<keyword evidence="1" id="KW-0560">Oxidoreductase</keyword>
<dbReference type="AlphaFoldDB" id="A0A6F9DE23"/>
<dbReference type="Gene3D" id="3.40.50.720">
    <property type="entry name" value="NAD(P)-binding Rossmann-like Domain"/>
    <property type="match status" value="1"/>
</dbReference>
<evidence type="ECO:0000256" key="2">
    <source>
        <dbReference type="SAM" id="SignalP"/>
    </source>
</evidence>
<dbReference type="PRINTS" id="PR00081">
    <property type="entry name" value="GDHRDH"/>
</dbReference>
<evidence type="ECO:0000313" key="3">
    <source>
        <dbReference type="EMBL" id="CAB3254164.1"/>
    </source>
</evidence>
<feature type="chain" id="PRO_5026166660" evidence="2">
    <location>
        <begin position="29"/>
        <end position="287"/>
    </location>
</feature>
<dbReference type="InterPro" id="IPR051253">
    <property type="entry name" value="11-beta-HSD"/>
</dbReference>
<organism evidence="3">
    <name type="scientific">Phallusia mammillata</name>
    <dbReference type="NCBI Taxonomy" id="59560"/>
    <lineage>
        <taxon>Eukaryota</taxon>
        <taxon>Metazoa</taxon>
        <taxon>Chordata</taxon>
        <taxon>Tunicata</taxon>
        <taxon>Ascidiacea</taxon>
        <taxon>Phlebobranchia</taxon>
        <taxon>Ascidiidae</taxon>
        <taxon>Phallusia</taxon>
    </lineage>
</organism>
<accession>A0A6F9DE23</accession>
<dbReference type="SUPFAM" id="SSF51735">
    <property type="entry name" value="NAD(P)-binding Rossmann-fold domains"/>
    <property type="match status" value="1"/>
</dbReference>
<dbReference type="PROSITE" id="PS00061">
    <property type="entry name" value="ADH_SHORT"/>
    <property type="match status" value="1"/>
</dbReference>
<sequence length="287" mass="31293">MGNVKVSVAFLLAAVFCQLLLLPSPTKDLTDDVNGLRVVITGASSGIGEELTYQLAAMGATIVITARTEYKLRQVANKCKDLYGADVFPIAADLASFENASLVVSEGLNKLGGMDLLILNHFGDVEFGGYQHDPLNFQNALVVNMMSHAHIASRSVQALSQSKGRIVAVSSAVGFLGSPFMITYATAKSALNGFFTSLRHELTFNQSDVSVTLCHLGYIDTKSAERIKDNLILKPSSKKNCASEIVKSSMNRMSEMYFPAYFSWVHVFKTLFPSVMERAVQLLYKNV</sequence>
<reference evidence="3" key="1">
    <citation type="submission" date="2020-04" db="EMBL/GenBank/DDBJ databases">
        <authorList>
            <person name="Neveu A P."/>
        </authorList>
    </citation>
    <scope>NUCLEOTIDE SEQUENCE</scope>
    <source>
        <tissue evidence="3">Whole embryo</tissue>
    </source>
</reference>
<dbReference type="EMBL" id="LR785842">
    <property type="protein sequence ID" value="CAB3254164.1"/>
    <property type="molecule type" value="mRNA"/>
</dbReference>
<evidence type="ECO:0000256" key="1">
    <source>
        <dbReference type="ARBA" id="ARBA00023002"/>
    </source>
</evidence>
<protein>
    <submittedName>
        <fullName evidence="3">Hydroxysteroid 11-beta-dehydrogenase 1-like protein</fullName>
    </submittedName>
</protein>
<gene>
    <name evidence="3" type="primary">Hsd11b1l-003</name>
</gene>
<keyword evidence="2" id="KW-0732">Signal</keyword>
<proteinExistence type="evidence at transcript level"/>
<dbReference type="Pfam" id="PF00106">
    <property type="entry name" value="adh_short"/>
    <property type="match status" value="1"/>
</dbReference>
<dbReference type="InterPro" id="IPR036291">
    <property type="entry name" value="NAD(P)-bd_dom_sf"/>
</dbReference>
<dbReference type="InterPro" id="IPR020904">
    <property type="entry name" value="Sc_DH/Rdtase_CS"/>
</dbReference>
<dbReference type="PANTHER" id="PTHR44279:SF2">
    <property type="entry name" value="HYDROXYSTEROID (11-BETA) DEHYDROGENASE 1-LIKE B-RELATED"/>
    <property type="match status" value="1"/>
</dbReference>
<dbReference type="GO" id="GO:0016491">
    <property type="term" value="F:oxidoreductase activity"/>
    <property type="evidence" value="ECO:0007669"/>
    <property type="project" value="UniProtKB-KW"/>
</dbReference>